<evidence type="ECO:0000313" key="2">
    <source>
        <dbReference type="EMBL" id="GFQ68693.1"/>
    </source>
</evidence>
<evidence type="ECO:0000256" key="1">
    <source>
        <dbReference type="SAM" id="Phobius"/>
    </source>
</evidence>
<protein>
    <submittedName>
        <fullName evidence="2">Uncharacterized protein</fullName>
    </submittedName>
</protein>
<dbReference type="Proteomes" id="UP000887116">
    <property type="component" value="Unassembled WGS sequence"/>
</dbReference>
<sequence length="194" mass="22357">MADALIAEISFYVLSYLVGFLIQGYLPTFFQIIGYVTIIQIFKNYILPIFTENPRTQREDGIEQSNKEEMERKNIPIVQSFAVFKICEALHISARLAPIEEMNNWEKKDVLKKKESLNIIEKEQKKENNLPPQVSNVAVYKMCLALGLQAELNPEMKTEIFTRKQKAIPVVHSTTIFMFCEALNLKVVLAQPQM</sequence>
<accession>A0A8X6F1U9</accession>
<keyword evidence="3" id="KW-1185">Reference proteome</keyword>
<keyword evidence="1" id="KW-1133">Transmembrane helix</keyword>
<comment type="caution">
    <text evidence="2">The sequence shown here is derived from an EMBL/GenBank/DDBJ whole genome shotgun (WGS) entry which is preliminary data.</text>
</comment>
<organism evidence="2 3">
    <name type="scientific">Trichonephila clavata</name>
    <name type="common">Joro spider</name>
    <name type="synonym">Nephila clavata</name>
    <dbReference type="NCBI Taxonomy" id="2740835"/>
    <lineage>
        <taxon>Eukaryota</taxon>
        <taxon>Metazoa</taxon>
        <taxon>Ecdysozoa</taxon>
        <taxon>Arthropoda</taxon>
        <taxon>Chelicerata</taxon>
        <taxon>Arachnida</taxon>
        <taxon>Araneae</taxon>
        <taxon>Araneomorphae</taxon>
        <taxon>Entelegynae</taxon>
        <taxon>Araneoidea</taxon>
        <taxon>Nephilidae</taxon>
        <taxon>Trichonephila</taxon>
    </lineage>
</organism>
<name>A0A8X6F1U9_TRICU</name>
<proteinExistence type="predicted"/>
<keyword evidence="1" id="KW-0812">Transmembrane</keyword>
<evidence type="ECO:0000313" key="3">
    <source>
        <dbReference type="Proteomes" id="UP000887116"/>
    </source>
</evidence>
<dbReference type="AlphaFoldDB" id="A0A8X6F1U9"/>
<keyword evidence="1" id="KW-0472">Membrane</keyword>
<dbReference type="OrthoDB" id="6464136at2759"/>
<feature type="transmembrane region" description="Helical" evidence="1">
    <location>
        <begin position="9"/>
        <end position="26"/>
    </location>
</feature>
<dbReference type="EMBL" id="BMAO01030536">
    <property type="protein sequence ID" value="GFQ68693.1"/>
    <property type="molecule type" value="Genomic_DNA"/>
</dbReference>
<reference evidence="2" key="1">
    <citation type="submission" date="2020-07" db="EMBL/GenBank/DDBJ databases">
        <title>Multicomponent nature underlies the extraordinary mechanical properties of spider dragline silk.</title>
        <authorList>
            <person name="Kono N."/>
            <person name="Nakamura H."/>
            <person name="Mori M."/>
            <person name="Yoshida Y."/>
            <person name="Ohtoshi R."/>
            <person name="Malay A.D."/>
            <person name="Moran D.A.P."/>
            <person name="Tomita M."/>
            <person name="Numata K."/>
            <person name="Arakawa K."/>
        </authorList>
    </citation>
    <scope>NUCLEOTIDE SEQUENCE</scope>
</reference>
<gene>
    <name evidence="2" type="ORF">TNCT_365481</name>
</gene>